<dbReference type="InterPro" id="IPR050197">
    <property type="entry name" value="Aldolase_class_II_sugar_metab"/>
</dbReference>
<dbReference type="Gene3D" id="3.40.225.10">
    <property type="entry name" value="Class II aldolase/adducin N-terminal domain"/>
    <property type="match status" value="1"/>
</dbReference>
<dbReference type="GO" id="GO:0016832">
    <property type="term" value="F:aldehyde-lyase activity"/>
    <property type="evidence" value="ECO:0007669"/>
    <property type="project" value="TreeGrafter"/>
</dbReference>
<dbReference type="Pfam" id="PF00596">
    <property type="entry name" value="Aldolase_II"/>
    <property type="match status" value="1"/>
</dbReference>
<sequence length="234" mass="24998">MWQEFQSVGQKVVSSGLVESNFGNMSVLSGSGETFVITKTGVALDEIDKNGIIEVPLYPEKYKAEAGNMAVKKSATEKSATEKSVAEKSAMEKSPAEKLASSETPIHRMIYQKTNAKAILHAHCPYSVVMSILETEIGNSSLIPIDSEGKLFLGEIPIVTGGIGSVELAKNAADAFCSGVNSHSNLNSNLSGIIICGHGTIAIGNTLKEAYRITTQLEYASKIKYLYASAKNLF</sequence>
<dbReference type="AlphaFoldDB" id="A0AA96ZWI0"/>
<evidence type="ECO:0000259" key="4">
    <source>
        <dbReference type="SMART" id="SM01007"/>
    </source>
</evidence>
<dbReference type="InterPro" id="IPR001303">
    <property type="entry name" value="Aldolase_II/adducin_N"/>
</dbReference>
<dbReference type="GO" id="GO:0046872">
    <property type="term" value="F:metal ion binding"/>
    <property type="evidence" value="ECO:0007669"/>
    <property type="project" value="UniProtKB-KW"/>
</dbReference>
<dbReference type="GO" id="GO:0046570">
    <property type="term" value="F:methylthioribulose 1-phosphate dehydratase activity"/>
    <property type="evidence" value="ECO:0007669"/>
    <property type="project" value="UniProtKB-EC"/>
</dbReference>
<keyword evidence="6" id="KW-1185">Reference proteome</keyword>
<dbReference type="EC" id="4.2.1.109" evidence="5"/>
<feature type="region of interest" description="Disordered" evidence="3">
    <location>
        <begin position="73"/>
        <end position="101"/>
    </location>
</feature>
<organism evidence="5 6">
    <name type="scientific">Methanolapillus ohkumae</name>
    <dbReference type="NCBI Taxonomy" id="3028298"/>
    <lineage>
        <taxon>Archaea</taxon>
        <taxon>Methanobacteriati</taxon>
        <taxon>Methanobacteriota</taxon>
        <taxon>Stenosarchaea group</taxon>
        <taxon>Methanomicrobia</taxon>
        <taxon>Methanosarcinales</taxon>
        <taxon>Methanosarcinaceae</taxon>
        <taxon>Methanolapillus</taxon>
    </lineage>
</organism>
<dbReference type="EMBL" id="CP131061">
    <property type="protein sequence ID" value="WNY27799.1"/>
    <property type="molecule type" value="Genomic_DNA"/>
</dbReference>
<gene>
    <name evidence="5" type="primary">mtnB</name>
    <name evidence="5" type="ORF">MsAm2_16120</name>
</gene>
<keyword evidence="1" id="KW-0479">Metal-binding</keyword>
<dbReference type="Proteomes" id="UP001304970">
    <property type="component" value="Chromosome"/>
</dbReference>
<dbReference type="GeneID" id="89229037"/>
<protein>
    <submittedName>
        <fullName evidence="5">Methylthioribulose-1-phosphate dehydratase</fullName>
        <ecNumber evidence="5">4.2.1.109</ecNumber>
    </submittedName>
</protein>
<dbReference type="InterPro" id="IPR036409">
    <property type="entry name" value="Aldolase_II/adducin_N_sf"/>
</dbReference>
<feature type="domain" description="Class II aldolase/adducin N-terminal" evidence="4">
    <location>
        <begin position="3"/>
        <end position="225"/>
    </location>
</feature>
<dbReference type="PANTHER" id="PTHR22789">
    <property type="entry name" value="FUCULOSE PHOSPHATE ALDOLASE"/>
    <property type="match status" value="1"/>
</dbReference>
<keyword evidence="2 5" id="KW-0456">Lyase</keyword>
<evidence type="ECO:0000256" key="2">
    <source>
        <dbReference type="ARBA" id="ARBA00023239"/>
    </source>
</evidence>
<name>A0AA96ZWI0_9EURY</name>
<evidence type="ECO:0000313" key="6">
    <source>
        <dbReference type="Proteomes" id="UP001304970"/>
    </source>
</evidence>
<dbReference type="GO" id="GO:0019323">
    <property type="term" value="P:pentose catabolic process"/>
    <property type="evidence" value="ECO:0007669"/>
    <property type="project" value="TreeGrafter"/>
</dbReference>
<proteinExistence type="predicted"/>
<evidence type="ECO:0000256" key="1">
    <source>
        <dbReference type="ARBA" id="ARBA00022723"/>
    </source>
</evidence>
<accession>A0AA96ZWI0</accession>
<evidence type="ECO:0000256" key="3">
    <source>
        <dbReference type="SAM" id="MobiDB-lite"/>
    </source>
</evidence>
<dbReference type="PANTHER" id="PTHR22789:SF0">
    <property type="entry name" value="3-OXO-TETRONATE 4-PHOSPHATE DECARBOXYLASE-RELATED"/>
    <property type="match status" value="1"/>
</dbReference>
<dbReference type="GO" id="GO:0005829">
    <property type="term" value="C:cytosol"/>
    <property type="evidence" value="ECO:0007669"/>
    <property type="project" value="TreeGrafter"/>
</dbReference>
<dbReference type="SUPFAM" id="SSF53639">
    <property type="entry name" value="AraD/HMP-PK domain-like"/>
    <property type="match status" value="1"/>
</dbReference>
<evidence type="ECO:0000313" key="5">
    <source>
        <dbReference type="EMBL" id="WNY27799.1"/>
    </source>
</evidence>
<reference evidence="5 6" key="1">
    <citation type="submission" date="2023-07" db="EMBL/GenBank/DDBJ databases">
        <title>Closed genome sequence of Methanosarcinaceae archaeon Am2.</title>
        <authorList>
            <person name="Poehlein A."/>
            <person name="Protasov E."/>
            <person name="Platt K."/>
            <person name="Reeh H."/>
            <person name="Daniel R."/>
            <person name="Brune A."/>
        </authorList>
    </citation>
    <scope>NUCLEOTIDE SEQUENCE [LARGE SCALE GENOMIC DNA]</scope>
    <source>
        <strain evidence="5 6">Am2</strain>
    </source>
</reference>
<feature type="compositionally biased region" description="Basic and acidic residues" evidence="3">
    <location>
        <begin position="74"/>
        <end position="96"/>
    </location>
</feature>
<dbReference type="RefSeq" id="WP_338097757.1">
    <property type="nucleotide sequence ID" value="NZ_CP131061.1"/>
</dbReference>
<dbReference type="SMART" id="SM01007">
    <property type="entry name" value="Aldolase_II"/>
    <property type="match status" value="1"/>
</dbReference>